<organism evidence="2 3">
    <name type="scientific">Plasmodium reichenowi</name>
    <dbReference type="NCBI Taxonomy" id="5854"/>
    <lineage>
        <taxon>Eukaryota</taxon>
        <taxon>Sar</taxon>
        <taxon>Alveolata</taxon>
        <taxon>Apicomplexa</taxon>
        <taxon>Aconoidasida</taxon>
        <taxon>Haemosporida</taxon>
        <taxon>Plasmodiidae</taxon>
        <taxon>Plasmodium</taxon>
        <taxon>Plasmodium (Laverania)</taxon>
    </lineage>
</organism>
<protein>
    <submittedName>
        <fullName evidence="2">Uncharacterized protein</fullName>
    </submittedName>
</protein>
<proteinExistence type="predicted"/>
<dbReference type="VEuPathDB" id="PlasmoDB:PRG01_0825300"/>
<dbReference type="Proteomes" id="UP000027581">
    <property type="component" value="Unassembled WGS sequence"/>
</dbReference>
<sequence>MSYLLDDKKIILKNLITKNESIKTENENMTLENKALLCLIKKYEEKNKFLNVVEYIHYVCTNLYRYEENLNYNITYDEFLKDLKKHLKENILDYKHILENILLRTDINYINEQKYLGDTLPEQNIVNDILSKKKIYDITFEEVKNTTMKREYSMENIKTNVKTESKDISLNKEECNKDDHVQEDNNDKYNGLQGKNREKNICRNWKDEKSEHEFYQLQSFEKNENREWFRVDPNLNLKEKQQLIYNEIEKLKNEIKKITVHSESTKIIISSMICQSKIFLYELEDNIKDYKILKEKIMNDKYLLKKGDYINEVYNGIIQNQKIKIDNVKKTNKTLLNLYNKKFSNINYIISLNENINNVDFLYLNVLIHNRKLQYDDLMKEHENNYNHLRKLLSNMSNIQNKITEYTNKEKEILSNIEKNNDSLNLLDNLIVDITNKIDTNMDITNKKNQNDDVHFVNNYSVLECIQINKDISTLEKKISSYERKIHILKNLKMKT</sequence>
<evidence type="ECO:0000313" key="3">
    <source>
        <dbReference type="Proteomes" id="UP000027581"/>
    </source>
</evidence>
<name>A0A060RWY1_PLARE</name>
<feature type="coiled-coil region" evidence="1">
    <location>
        <begin position="12"/>
        <end position="46"/>
    </location>
</feature>
<feature type="coiled-coil region" evidence="1">
    <location>
        <begin position="379"/>
        <end position="409"/>
    </location>
</feature>
<dbReference type="VEuPathDB" id="PlasmoDB:PRCDC_0821700"/>
<gene>
    <name evidence="2" type="ORF">PRCDC_0821700</name>
</gene>
<keyword evidence="3" id="KW-1185">Reference proteome</keyword>
<feature type="coiled-coil region" evidence="1">
    <location>
        <begin position="465"/>
        <end position="492"/>
    </location>
</feature>
<dbReference type="EMBL" id="HG810769">
    <property type="protein sequence ID" value="CDO63992.1"/>
    <property type="molecule type" value="Genomic_DNA"/>
</dbReference>
<accession>A0A060RWY1</accession>
<evidence type="ECO:0000256" key="1">
    <source>
        <dbReference type="SAM" id="Coils"/>
    </source>
</evidence>
<keyword evidence="1" id="KW-0175">Coiled coil</keyword>
<reference evidence="2" key="1">
    <citation type="submission" date="2014-01" db="EMBL/GenBank/DDBJ databases">
        <authorList>
            <person name="Aslett M."/>
        </authorList>
    </citation>
    <scope>NUCLEOTIDE SEQUENCE</scope>
    <source>
        <strain evidence="2">CDC</strain>
    </source>
</reference>
<evidence type="ECO:0000313" key="2">
    <source>
        <dbReference type="EMBL" id="CDO63992.1"/>
    </source>
</evidence>
<reference evidence="2" key="2">
    <citation type="submission" date="2014-05" db="EMBL/GenBank/DDBJ databases">
        <title>The genome sequences of chimpanzee malaria parasites reveal the path to human adaptation.</title>
        <authorList>
            <person name="Otto T.D."/>
            <person name="Rayner J.C."/>
            <person name="Boehme U."/>
            <person name="Pain A."/>
            <person name="Spottiswoode N."/>
            <person name="Sanders M."/>
            <person name="Quail M."/>
            <person name="Ollomo B."/>
            <person name="Renaud F."/>
            <person name="Thomas A.W."/>
            <person name="Prugnolle F."/>
            <person name="Conway D.J."/>
            <person name="Newbold C."/>
            <person name="Berriman M."/>
        </authorList>
    </citation>
    <scope>NUCLEOTIDE SEQUENCE [LARGE SCALE GENOMIC DNA]</scope>
    <source>
        <strain evidence="2">CDC</strain>
    </source>
</reference>
<dbReference type="AlphaFoldDB" id="A0A060RWY1"/>